<dbReference type="PROSITE" id="PS50240">
    <property type="entry name" value="TRYPSIN_DOM"/>
    <property type="match status" value="1"/>
</dbReference>
<evidence type="ECO:0000313" key="17">
    <source>
        <dbReference type="EnsemblMetazoa" id="ASIC009161-PA"/>
    </source>
</evidence>
<dbReference type="InterPro" id="IPR001254">
    <property type="entry name" value="Trypsin_dom"/>
</dbReference>
<dbReference type="GO" id="GO:0046872">
    <property type="term" value="F:metal ion binding"/>
    <property type="evidence" value="ECO:0007669"/>
    <property type="project" value="UniProtKB-KW"/>
</dbReference>
<dbReference type="Pfam" id="PF00089">
    <property type="entry name" value="Trypsin"/>
    <property type="match status" value="1"/>
</dbReference>
<dbReference type="PRINTS" id="PR00722">
    <property type="entry name" value="CHYMOTRYPSIN"/>
</dbReference>
<keyword evidence="2" id="KW-0964">Secreted</keyword>
<dbReference type="GO" id="GO:0006508">
    <property type="term" value="P:proteolysis"/>
    <property type="evidence" value="ECO:0007669"/>
    <property type="project" value="UniProtKB-KW"/>
</dbReference>
<evidence type="ECO:0000313" key="16">
    <source>
        <dbReference type="EMBL" id="KFB41561.1"/>
    </source>
</evidence>
<keyword evidence="4" id="KW-0645">Protease</keyword>
<sequence length="158" mass="17070">MFRHDIALIRMAQEIDFSDSVKPICLPVDESVRQSKVTNYILTGWGTTEKQTVSPALLAAIFSHVSIPECQQKMHDNFLSVTLADPWQMCAKGANRADACKGDSGGPLGATVAVDGIPKFVQFGIVSAGGHSCGTESIPGIYTRVPAYMNWIVANMRP</sequence>
<dbReference type="PANTHER" id="PTHR24256">
    <property type="entry name" value="TRYPTASE-RELATED"/>
    <property type="match status" value="1"/>
</dbReference>
<dbReference type="AlphaFoldDB" id="A0A084VUB7"/>
<dbReference type="EnsemblMetazoa" id="ASIC009161-RA">
    <property type="protein sequence ID" value="ASIC009161-PA"/>
    <property type="gene ID" value="ASIC009161"/>
</dbReference>
<evidence type="ECO:0000256" key="14">
    <source>
        <dbReference type="ARBA" id="ARBA00024195"/>
    </source>
</evidence>
<comment type="subcellular location">
    <subcellularLocation>
        <location evidence="1">Secreted</location>
    </subcellularLocation>
</comment>
<dbReference type="InterPro" id="IPR001314">
    <property type="entry name" value="Peptidase_S1A"/>
</dbReference>
<dbReference type="GO" id="GO:0005576">
    <property type="term" value="C:extracellular region"/>
    <property type="evidence" value="ECO:0007669"/>
    <property type="project" value="UniProtKB-SubCell"/>
</dbReference>
<dbReference type="EMBL" id="KE525103">
    <property type="protein sequence ID" value="KFB41561.1"/>
    <property type="molecule type" value="Genomic_DNA"/>
</dbReference>
<dbReference type="SUPFAM" id="SSF50494">
    <property type="entry name" value="Trypsin-like serine proteases"/>
    <property type="match status" value="1"/>
</dbReference>
<dbReference type="EMBL" id="ATLV01016713">
    <property type="status" value="NOT_ANNOTATED_CDS"/>
    <property type="molecule type" value="Genomic_DNA"/>
</dbReference>
<keyword evidence="8" id="KW-0720">Serine protease</keyword>
<evidence type="ECO:0000256" key="2">
    <source>
        <dbReference type="ARBA" id="ARBA00022525"/>
    </source>
</evidence>
<dbReference type="OrthoDB" id="547031at2759"/>
<reference evidence="16 18" key="1">
    <citation type="journal article" date="2014" name="BMC Genomics">
        <title>Genome sequence of Anopheles sinensis provides insight into genetics basis of mosquito competence for malaria parasites.</title>
        <authorList>
            <person name="Zhou D."/>
            <person name="Zhang D."/>
            <person name="Ding G."/>
            <person name="Shi L."/>
            <person name="Hou Q."/>
            <person name="Ye Y."/>
            <person name="Xu Y."/>
            <person name="Zhou H."/>
            <person name="Xiong C."/>
            <person name="Li S."/>
            <person name="Yu J."/>
            <person name="Hong S."/>
            <person name="Yu X."/>
            <person name="Zou P."/>
            <person name="Chen C."/>
            <person name="Chang X."/>
            <person name="Wang W."/>
            <person name="Lv Y."/>
            <person name="Sun Y."/>
            <person name="Ma L."/>
            <person name="Shen B."/>
            <person name="Zhu C."/>
        </authorList>
    </citation>
    <scope>NUCLEOTIDE SEQUENCE [LARGE SCALE GENOMIC DNA]</scope>
</reference>
<keyword evidence="3" id="KW-0399">Innate immunity</keyword>
<keyword evidence="7" id="KW-0378">Hydrolase</keyword>
<evidence type="ECO:0000256" key="11">
    <source>
        <dbReference type="ARBA" id="ARBA00023145"/>
    </source>
</evidence>
<dbReference type="InterPro" id="IPR009003">
    <property type="entry name" value="Peptidase_S1_PA"/>
</dbReference>
<dbReference type="SMART" id="SM00020">
    <property type="entry name" value="Tryp_SPc"/>
    <property type="match status" value="1"/>
</dbReference>
<evidence type="ECO:0000256" key="13">
    <source>
        <dbReference type="ARBA" id="ARBA00023180"/>
    </source>
</evidence>
<evidence type="ECO:0000256" key="4">
    <source>
        <dbReference type="ARBA" id="ARBA00022670"/>
    </source>
</evidence>
<gene>
    <name evidence="16" type="ORF">ZHAS_00009161</name>
</gene>
<dbReference type="InterPro" id="IPR043504">
    <property type="entry name" value="Peptidase_S1_PA_chymotrypsin"/>
</dbReference>
<evidence type="ECO:0000256" key="1">
    <source>
        <dbReference type="ARBA" id="ARBA00004613"/>
    </source>
</evidence>
<proteinExistence type="inferred from homology"/>
<dbReference type="VEuPathDB" id="VectorBase:ASIS007167"/>
<evidence type="ECO:0000256" key="10">
    <source>
        <dbReference type="ARBA" id="ARBA00022859"/>
    </source>
</evidence>
<dbReference type="VEuPathDB" id="VectorBase:ASIC009161"/>
<dbReference type="STRING" id="74873.A0A084VUB7"/>
<evidence type="ECO:0000256" key="6">
    <source>
        <dbReference type="ARBA" id="ARBA00022729"/>
    </source>
</evidence>
<evidence type="ECO:0000256" key="12">
    <source>
        <dbReference type="ARBA" id="ARBA00023157"/>
    </source>
</evidence>
<keyword evidence="18" id="KW-1185">Reference proteome</keyword>
<comment type="similarity">
    <text evidence="14">Belongs to the peptidase S1 family. CLIP subfamily.</text>
</comment>
<keyword evidence="12" id="KW-1015">Disulfide bond</keyword>
<dbReference type="GO" id="GO:0004252">
    <property type="term" value="F:serine-type endopeptidase activity"/>
    <property type="evidence" value="ECO:0007669"/>
    <property type="project" value="InterPro"/>
</dbReference>
<evidence type="ECO:0000256" key="9">
    <source>
        <dbReference type="ARBA" id="ARBA00022837"/>
    </source>
</evidence>
<evidence type="ECO:0000256" key="5">
    <source>
        <dbReference type="ARBA" id="ARBA00022723"/>
    </source>
</evidence>
<keyword evidence="5" id="KW-0479">Metal-binding</keyword>
<dbReference type="Gene3D" id="2.40.10.10">
    <property type="entry name" value="Trypsin-like serine proteases"/>
    <property type="match status" value="2"/>
</dbReference>
<dbReference type="OMA" id="WILANMQ"/>
<feature type="domain" description="Peptidase S1" evidence="15">
    <location>
        <begin position="1"/>
        <end position="157"/>
    </location>
</feature>
<accession>A0A084VUB7</accession>
<keyword evidence="9" id="KW-0106">Calcium</keyword>
<dbReference type="FunFam" id="2.40.10.10:FF:000078">
    <property type="entry name" value="Serine protease H137"/>
    <property type="match status" value="1"/>
</dbReference>
<organism evidence="16">
    <name type="scientific">Anopheles sinensis</name>
    <name type="common">Mosquito</name>
    <dbReference type="NCBI Taxonomy" id="74873"/>
    <lineage>
        <taxon>Eukaryota</taxon>
        <taxon>Metazoa</taxon>
        <taxon>Ecdysozoa</taxon>
        <taxon>Arthropoda</taxon>
        <taxon>Hexapoda</taxon>
        <taxon>Insecta</taxon>
        <taxon>Pterygota</taxon>
        <taxon>Neoptera</taxon>
        <taxon>Endopterygota</taxon>
        <taxon>Diptera</taxon>
        <taxon>Nematocera</taxon>
        <taxon>Culicoidea</taxon>
        <taxon>Culicidae</taxon>
        <taxon>Anophelinae</taxon>
        <taxon>Anopheles</taxon>
    </lineage>
</organism>
<reference evidence="17" key="2">
    <citation type="submission" date="2020-05" db="UniProtKB">
        <authorList>
            <consortium name="EnsemblMetazoa"/>
        </authorList>
    </citation>
    <scope>IDENTIFICATION</scope>
</reference>
<dbReference type="GO" id="GO:0045087">
    <property type="term" value="P:innate immune response"/>
    <property type="evidence" value="ECO:0007669"/>
    <property type="project" value="UniProtKB-KW"/>
</dbReference>
<protein>
    <submittedName>
        <fullName evidence="16">AGAP004855-PA-like protein</fullName>
    </submittedName>
</protein>
<dbReference type="InterPro" id="IPR051487">
    <property type="entry name" value="Ser/Thr_Proteases_Immune/Dev"/>
</dbReference>
<evidence type="ECO:0000256" key="8">
    <source>
        <dbReference type="ARBA" id="ARBA00022825"/>
    </source>
</evidence>
<keyword evidence="10" id="KW-0391">Immunity</keyword>
<evidence type="ECO:0000256" key="7">
    <source>
        <dbReference type="ARBA" id="ARBA00022801"/>
    </source>
</evidence>
<keyword evidence="11" id="KW-0865">Zymogen</keyword>
<evidence type="ECO:0000313" key="18">
    <source>
        <dbReference type="Proteomes" id="UP000030765"/>
    </source>
</evidence>
<keyword evidence="13" id="KW-0325">Glycoprotein</keyword>
<evidence type="ECO:0000259" key="15">
    <source>
        <dbReference type="PROSITE" id="PS50240"/>
    </source>
</evidence>
<dbReference type="Proteomes" id="UP000030765">
    <property type="component" value="Unassembled WGS sequence"/>
</dbReference>
<name>A0A084VUB7_ANOSI</name>
<evidence type="ECO:0000256" key="3">
    <source>
        <dbReference type="ARBA" id="ARBA00022588"/>
    </source>
</evidence>
<keyword evidence="6" id="KW-0732">Signal</keyword>